<evidence type="ECO:0000313" key="3">
    <source>
        <dbReference type="Proteomes" id="UP000231343"/>
    </source>
</evidence>
<reference evidence="2 3" key="1">
    <citation type="submission" date="2017-09" db="EMBL/GenBank/DDBJ databases">
        <title>Depth-based differentiation of microbial function through sediment-hosted aquifers and enrichment of novel symbionts in the deep terrestrial subsurface.</title>
        <authorList>
            <person name="Probst A.J."/>
            <person name="Ladd B."/>
            <person name="Jarett J.K."/>
            <person name="Geller-Mcgrath D.E."/>
            <person name="Sieber C.M."/>
            <person name="Emerson J.B."/>
            <person name="Anantharaman K."/>
            <person name="Thomas B.C."/>
            <person name="Malmstrom R."/>
            <person name="Stieglmeier M."/>
            <person name="Klingl A."/>
            <person name="Woyke T."/>
            <person name="Ryan C.M."/>
            <person name="Banfield J.F."/>
        </authorList>
    </citation>
    <scope>NUCLEOTIDE SEQUENCE [LARGE SCALE GENOMIC DNA]</scope>
    <source>
        <strain evidence="2">CG08_land_8_20_14_0_20_45_16</strain>
    </source>
</reference>
<feature type="compositionally biased region" description="Pro residues" evidence="1">
    <location>
        <begin position="216"/>
        <end position="228"/>
    </location>
</feature>
<dbReference type="Proteomes" id="UP000231343">
    <property type="component" value="Unassembled WGS sequence"/>
</dbReference>
<comment type="caution">
    <text evidence="2">The sequence shown here is derived from an EMBL/GenBank/DDBJ whole genome shotgun (WGS) entry which is preliminary data.</text>
</comment>
<sequence length="483" mass="52705">MEVLGININTSYVSNGLNSLSRSISELLAPIYDDFGFLFPLACTGSAEALQAGEIFCFDPTNGDTWPRAFQQYVTQHCEGQSIPEGQLHPLANRFRQSMISYVESQGGRVNYPGVPSGAHLINFSINGLNTMSNQPTTPCPSGQIRLFYNESEVCSWLPAVQAFQDAGVAEPEVRDAASAAAPALVVDAGADSGTLADAGPDADLAPEIEAGIPDAAPPPRPRPPIPGPSLRSSRSLADERLDYYLEGSMPFVFSFGQARDHESWGGLLGRFMLQYNIRPDHHVIGIYETSTHSLDLDQWSSRDRDDMVGIYYTNISRYGTMTGHLDFISSRQSEIDGVGDIVGSTNTSLFQFGFRGSEFNDHIYYAMDFALGTYNDAHAAAGIVQIGTNWLFGRNDRWGFLADLNIYVFGKTGVPEEEAYSRVEMTLRARASLRLSGPWRALLGFGWGFDPDNGTSQGFLVIGTSVGDMNHPIQTPMGLGRF</sequence>
<dbReference type="AlphaFoldDB" id="A0A2H0XVH9"/>
<evidence type="ECO:0000313" key="2">
    <source>
        <dbReference type="EMBL" id="PIS28129.1"/>
    </source>
</evidence>
<feature type="compositionally biased region" description="Low complexity" evidence="1">
    <location>
        <begin position="196"/>
        <end position="215"/>
    </location>
</feature>
<gene>
    <name evidence="2" type="ORF">COT42_09100</name>
</gene>
<feature type="region of interest" description="Disordered" evidence="1">
    <location>
        <begin position="196"/>
        <end position="234"/>
    </location>
</feature>
<accession>A0A2H0XVH9</accession>
<proteinExistence type="predicted"/>
<protein>
    <submittedName>
        <fullName evidence="2">Uncharacterized protein</fullName>
    </submittedName>
</protein>
<dbReference type="EMBL" id="PEYM01000148">
    <property type="protein sequence ID" value="PIS28129.1"/>
    <property type="molecule type" value="Genomic_DNA"/>
</dbReference>
<evidence type="ECO:0000256" key="1">
    <source>
        <dbReference type="SAM" id="MobiDB-lite"/>
    </source>
</evidence>
<organism evidence="2 3">
    <name type="scientific">Candidatus Saganbacteria bacterium CG08_land_8_20_14_0_20_45_16</name>
    <dbReference type="NCBI Taxonomy" id="2014293"/>
    <lineage>
        <taxon>Bacteria</taxon>
        <taxon>Bacillati</taxon>
        <taxon>Saganbacteria</taxon>
    </lineage>
</organism>
<name>A0A2H0XVH9_UNCSA</name>